<dbReference type="SMART" id="SM00448">
    <property type="entry name" value="REC"/>
    <property type="match status" value="1"/>
</dbReference>
<dbReference type="AlphaFoldDB" id="A0A9X1YDG5"/>
<reference evidence="5" key="1">
    <citation type="submission" date="2022-04" db="EMBL/GenBank/DDBJ databases">
        <title>Roseomonas acroporae sp. nov., isolated from coral Acropora digitifera.</title>
        <authorList>
            <person name="Sun H."/>
        </authorList>
    </citation>
    <scope>NUCLEOTIDE SEQUENCE</scope>
    <source>
        <strain evidence="5">NAR14</strain>
    </source>
</reference>
<organism evidence="5 6">
    <name type="scientific">Roseomonas acroporae</name>
    <dbReference type="NCBI Taxonomy" id="2937791"/>
    <lineage>
        <taxon>Bacteria</taxon>
        <taxon>Pseudomonadati</taxon>
        <taxon>Pseudomonadota</taxon>
        <taxon>Alphaproteobacteria</taxon>
        <taxon>Acetobacterales</taxon>
        <taxon>Roseomonadaceae</taxon>
        <taxon>Roseomonas</taxon>
    </lineage>
</organism>
<comment type="caution">
    <text evidence="5">The sequence shown here is derived from an EMBL/GenBank/DDBJ whole genome shotgun (WGS) entry which is preliminary data.</text>
</comment>
<feature type="domain" description="Response regulatory" evidence="4">
    <location>
        <begin position="3"/>
        <end position="119"/>
    </location>
</feature>
<dbReference type="EMBL" id="JALPRX010000093">
    <property type="protein sequence ID" value="MCK8786692.1"/>
    <property type="molecule type" value="Genomic_DNA"/>
</dbReference>
<sequence>MTRILLVEDHEEIWDFLSRRLRRRGHEVVLATDGRQAVDQARAAPPEIVLLDMNLPVLDGWAVAGMLKASPETAAVPIIALTAHAMSGDRERALAAGCDDYHAKPVEFDRLLVQIETLAGRGNVAGPGEQA</sequence>
<dbReference type="PANTHER" id="PTHR45339">
    <property type="entry name" value="HYBRID SIGNAL TRANSDUCTION HISTIDINE KINASE J"/>
    <property type="match status" value="1"/>
</dbReference>
<dbReference type="SUPFAM" id="SSF52172">
    <property type="entry name" value="CheY-like"/>
    <property type="match status" value="1"/>
</dbReference>
<keyword evidence="2" id="KW-0902">Two-component regulatory system</keyword>
<dbReference type="PANTHER" id="PTHR45339:SF1">
    <property type="entry name" value="HYBRID SIGNAL TRANSDUCTION HISTIDINE KINASE J"/>
    <property type="match status" value="1"/>
</dbReference>
<evidence type="ECO:0000256" key="1">
    <source>
        <dbReference type="ARBA" id="ARBA00022553"/>
    </source>
</evidence>
<name>A0A9X1YDG5_9PROT</name>
<dbReference type="Gene3D" id="3.40.50.2300">
    <property type="match status" value="1"/>
</dbReference>
<evidence type="ECO:0000256" key="3">
    <source>
        <dbReference type="PROSITE-ProRule" id="PRU00169"/>
    </source>
</evidence>
<gene>
    <name evidence="5" type="ORF">M0638_20160</name>
</gene>
<feature type="modified residue" description="4-aspartylphosphate" evidence="3">
    <location>
        <position position="52"/>
    </location>
</feature>
<evidence type="ECO:0000256" key="2">
    <source>
        <dbReference type="ARBA" id="ARBA00023012"/>
    </source>
</evidence>
<evidence type="ECO:0000313" key="6">
    <source>
        <dbReference type="Proteomes" id="UP001139516"/>
    </source>
</evidence>
<dbReference type="PROSITE" id="PS50110">
    <property type="entry name" value="RESPONSE_REGULATORY"/>
    <property type="match status" value="1"/>
</dbReference>
<protein>
    <submittedName>
        <fullName evidence="5">Response regulator</fullName>
    </submittedName>
</protein>
<keyword evidence="1 3" id="KW-0597">Phosphoprotein</keyword>
<dbReference type="Proteomes" id="UP001139516">
    <property type="component" value="Unassembled WGS sequence"/>
</dbReference>
<dbReference type="RefSeq" id="WP_248668807.1">
    <property type="nucleotide sequence ID" value="NZ_JALPRX010000093.1"/>
</dbReference>
<evidence type="ECO:0000313" key="5">
    <source>
        <dbReference type="EMBL" id="MCK8786692.1"/>
    </source>
</evidence>
<keyword evidence="6" id="KW-1185">Reference proteome</keyword>
<dbReference type="InterPro" id="IPR011006">
    <property type="entry name" value="CheY-like_superfamily"/>
</dbReference>
<dbReference type="Pfam" id="PF00072">
    <property type="entry name" value="Response_reg"/>
    <property type="match status" value="1"/>
</dbReference>
<accession>A0A9X1YDG5</accession>
<proteinExistence type="predicted"/>
<evidence type="ECO:0000259" key="4">
    <source>
        <dbReference type="PROSITE" id="PS50110"/>
    </source>
</evidence>
<dbReference type="InterPro" id="IPR001789">
    <property type="entry name" value="Sig_transdc_resp-reg_receiver"/>
</dbReference>
<dbReference type="GO" id="GO:0000160">
    <property type="term" value="P:phosphorelay signal transduction system"/>
    <property type="evidence" value="ECO:0007669"/>
    <property type="project" value="UniProtKB-KW"/>
</dbReference>